<dbReference type="Proteomes" id="UP000232587">
    <property type="component" value="Unassembled WGS sequence"/>
</dbReference>
<gene>
    <name evidence="1" type="ORF">B0I00_3382</name>
</gene>
<evidence type="ECO:0000313" key="2">
    <source>
        <dbReference type="Proteomes" id="UP000232587"/>
    </source>
</evidence>
<accession>A0A2N0H330</accession>
<dbReference type="Pfam" id="PF09998">
    <property type="entry name" value="DUF2239"/>
    <property type="match status" value="1"/>
</dbReference>
<sequence length="168" mass="18018">MTVTIFHDDAVLARGTCGSFGDAVCKAARQAPTGQVLAFDDDSGKQVDLEIALAAEARKRGRPAMGVEAKEVTLLPRHWAWLAAQPGGASVTLRKLVEAACKAEPNQRDRLDAAYRFLTVMAGNRPGYEEAIRALYAGDRDRFATLAAGWPVAVTEHARDLAWPATAA</sequence>
<evidence type="ECO:0008006" key="3">
    <source>
        <dbReference type="Google" id="ProtNLM"/>
    </source>
</evidence>
<reference evidence="1 2" key="1">
    <citation type="submission" date="2017-11" db="EMBL/GenBank/DDBJ databases">
        <title>Genomic Encyclopedia of Type Strains, Phase III (KMG-III): the genomes of soil and plant-associated and newly described type strains.</title>
        <authorList>
            <person name="Whitman W."/>
        </authorList>
    </citation>
    <scope>NUCLEOTIDE SEQUENCE [LARGE SCALE GENOMIC DNA]</scope>
    <source>
        <strain evidence="1 2">CGMCC 1.12274</strain>
    </source>
</reference>
<name>A0A2N0H330_9SPHN</name>
<dbReference type="EMBL" id="PHUF01000008">
    <property type="protein sequence ID" value="PKB13344.1"/>
    <property type="molecule type" value="Genomic_DNA"/>
</dbReference>
<dbReference type="OrthoDB" id="282960at2"/>
<dbReference type="InterPro" id="IPR018715">
    <property type="entry name" value="DUF2239"/>
</dbReference>
<protein>
    <recommendedName>
        <fullName evidence="3">DUF2239 family protein</fullName>
    </recommendedName>
</protein>
<dbReference type="AlphaFoldDB" id="A0A2N0H330"/>
<organism evidence="1 2">
    <name type="scientific">Novosphingobium kunmingense</name>
    <dbReference type="NCBI Taxonomy" id="1211806"/>
    <lineage>
        <taxon>Bacteria</taxon>
        <taxon>Pseudomonadati</taxon>
        <taxon>Pseudomonadota</taxon>
        <taxon>Alphaproteobacteria</taxon>
        <taxon>Sphingomonadales</taxon>
        <taxon>Sphingomonadaceae</taxon>
        <taxon>Novosphingobium</taxon>
    </lineage>
</organism>
<dbReference type="RefSeq" id="WP_100868554.1">
    <property type="nucleotide sequence ID" value="NZ_PHUF01000008.1"/>
</dbReference>
<keyword evidence="2" id="KW-1185">Reference proteome</keyword>
<proteinExistence type="predicted"/>
<evidence type="ECO:0000313" key="1">
    <source>
        <dbReference type="EMBL" id="PKB13344.1"/>
    </source>
</evidence>
<comment type="caution">
    <text evidence="1">The sequence shown here is derived from an EMBL/GenBank/DDBJ whole genome shotgun (WGS) entry which is preliminary data.</text>
</comment>